<dbReference type="EMBL" id="JBICCN010000124">
    <property type="protein sequence ID" value="KAL3091789.1"/>
    <property type="molecule type" value="Genomic_DNA"/>
</dbReference>
<dbReference type="Proteomes" id="UP001620645">
    <property type="component" value="Unassembled WGS sequence"/>
</dbReference>
<evidence type="ECO:0000313" key="1">
    <source>
        <dbReference type="EMBL" id="KAL3091789.1"/>
    </source>
</evidence>
<gene>
    <name evidence="1" type="ORF">niasHS_004505</name>
</gene>
<reference evidence="1 2" key="1">
    <citation type="submission" date="2024-10" db="EMBL/GenBank/DDBJ databases">
        <authorList>
            <person name="Kim D."/>
        </authorList>
    </citation>
    <scope>NUCLEOTIDE SEQUENCE [LARGE SCALE GENOMIC DNA]</scope>
    <source>
        <strain evidence="1">Taebaek</strain>
    </source>
</reference>
<keyword evidence="2" id="KW-1185">Reference proteome</keyword>
<name>A0ABD2JME8_HETSC</name>
<protein>
    <submittedName>
        <fullName evidence="1">Uncharacterized protein</fullName>
    </submittedName>
</protein>
<proteinExistence type="predicted"/>
<comment type="caution">
    <text evidence="1">The sequence shown here is derived from an EMBL/GenBank/DDBJ whole genome shotgun (WGS) entry which is preliminary data.</text>
</comment>
<accession>A0ABD2JME8</accession>
<sequence length="127" mass="13937">MRSFFSSPASLWCSSVPPPLFLSPTRLCLSKSNLLSLKSNLLSHLSRPMKKPVQVELLFPEVEPAVPSVKTNEKRNVDANIHGEQLLIFDVGRHHARVPAVNGPRAEGGERTQMVPFGGNAAKVDQK</sequence>
<dbReference type="AlphaFoldDB" id="A0ABD2JME8"/>
<organism evidence="1 2">
    <name type="scientific">Heterodera schachtii</name>
    <name type="common">Sugarbeet cyst nematode worm</name>
    <name type="synonym">Tylenchus schachtii</name>
    <dbReference type="NCBI Taxonomy" id="97005"/>
    <lineage>
        <taxon>Eukaryota</taxon>
        <taxon>Metazoa</taxon>
        <taxon>Ecdysozoa</taxon>
        <taxon>Nematoda</taxon>
        <taxon>Chromadorea</taxon>
        <taxon>Rhabditida</taxon>
        <taxon>Tylenchina</taxon>
        <taxon>Tylenchomorpha</taxon>
        <taxon>Tylenchoidea</taxon>
        <taxon>Heteroderidae</taxon>
        <taxon>Heteroderinae</taxon>
        <taxon>Heterodera</taxon>
    </lineage>
</organism>
<evidence type="ECO:0000313" key="2">
    <source>
        <dbReference type="Proteomes" id="UP001620645"/>
    </source>
</evidence>